<keyword evidence="4" id="KW-1185">Reference proteome</keyword>
<dbReference type="RefSeq" id="WP_301665344.1">
    <property type="nucleotide sequence ID" value="NZ_VCYH01000016.1"/>
</dbReference>
<sequence length="426" mass="45225">MRRQQLLVLALLIAALVAPAMAADQYLYGSPSLSAAIAGTNEFSPGDTVTLTVTLTNSGLNTYKFVDPTAVARDDLPNTAKMVTAGLGTTGVPITVMSDPQFLGDIPGGRSATATYNVRVAKDAAPGTYQVPLQVTYTYLGSAEQYSDSVRYYYDTKTETIPVAIVIKPDLLIDVVDVTSEYLNVGTEGYVRMTLKNTGYETAHAAVAQIVRSGTSPIVPTDASAYLGTFAPGETVDVTFKVAVSTEAETQAYPLNVQVTYENSDGDTVATETTTLGLPVGGKTDFAVASTTASLTPGAKSVLEVVYRNIGDTTVYNAQARISAIDPFTSNDDTAYLGDLAPGDEATARFEVNVDGDATLKPYGLDSEIRYRDALDNSQISDTMKVQVDLVPRSDSPFTNPLVLAVLAVAILGGGYYILVYRKKNR</sequence>
<keyword evidence="1" id="KW-0472">Membrane</keyword>
<dbReference type="InterPro" id="IPR011635">
    <property type="entry name" value="CARDB"/>
</dbReference>
<keyword evidence="1" id="KW-0812">Transmembrane</keyword>
<evidence type="ECO:0000259" key="2">
    <source>
        <dbReference type="Pfam" id="PF07705"/>
    </source>
</evidence>
<keyword evidence="1" id="KW-1133">Transmembrane helix</keyword>
<dbReference type="PANTHER" id="PTHR35902:SF3">
    <property type="entry name" value="NPCBM-ASSOCIATED, NEW3 DOMAIN OF ALPHA-GALACTOSIDASE"/>
    <property type="match status" value="1"/>
</dbReference>
<dbReference type="InterPro" id="IPR013783">
    <property type="entry name" value="Ig-like_fold"/>
</dbReference>
<dbReference type="PANTHER" id="PTHR35902">
    <property type="entry name" value="S-LAYER DOMAIN-LIKE PROTEIN-RELATED"/>
    <property type="match status" value="1"/>
</dbReference>
<comment type="caution">
    <text evidence="3">The sequence shown here is derived from an EMBL/GenBank/DDBJ whole genome shotgun (WGS) entry which is preliminary data.</text>
</comment>
<evidence type="ECO:0000256" key="1">
    <source>
        <dbReference type="SAM" id="Phobius"/>
    </source>
</evidence>
<feature type="transmembrane region" description="Helical" evidence="1">
    <location>
        <begin position="402"/>
        <end position="421"/>
    </location>
</feature>
<accession>A0ABT8MDX6</accession>
<reference evidence="3" key="1">
    <citation type="submission" date="2019-05" db="EMBL/GenBank/DDBJ databases">
        <title>Methanoculleus sp. FWC-SCC1, a methanogenic archaeon isolated from deep marine cold seep.</title>
        <authorList>
            <person name="Chen Y.-W."/>
            <person name="Chen S.-C."/>
            <person name="Teng N.-H."/>
            <person name="Lai M.-C."/>
        </authorList>
    </citation>
    <scope>NUCLEOTIDE SEQUENCE</scope>
    <source>
        <strain evidence="3">FWC-SCC1</strain>
    </source>
</reference>
<organism evidence="3 4">
    <name type="scientific">Methanoculleus frigidifontis</name>
    <dbReference type="NCBI Taxonomy" id="2584085"/>
    <lineage>
        <taxon>Archaea</taxon>
        <taxon>Methanobacteriati</taxon>
        <taxon>Methanobacteriota</taxon>
        <taxon>Stenosarchaea group</taxon>
        <taxon>Methanomicrobia</taxon>
        <taxon>Methanomicrobiales</taxon>
        <taxon>Methanomicrobiaceae</taxon>
        <taxon>Methanoculleus</taxon>
    </lineage>
</organism>
<gene>
    <name evidence="3" type="ORF">FGU65_14825</name>
</gene>
<dbReference type="Pfam" id="PF07705">
    <property type="entry name" value="CARDB"/>
    <property type="match status" value="1"/>
</dbReference>
<feature type="domain" description="CARDB" evidence="2">
    <location>
        <begin position="168"/>
        <end position="263"/>
    </location>
</feature>
<proteinExistence type="predicted"/>
<dbReference type="Proteomes" id="UP001168338">
    <property type="component" value="Unassembled WGS sequence"/>
</dbReference>
<dbReference type="EMBL" id="VCYH01000016">
    <property type="protein sequence ID" value="MDN7026136.1"/>
    <property type="molecule type" value="Genomic_DNA"/>
</dbReference>
<protein>
    <submittedName>
        <fullName evidence="3">DUF11 domain-containing protein</fullName>
    </submittedName>
</protein>
<evidence type="ECO:0000313" key="3">
    <source>
        <dbReference type="EMBL" id="MDN7026136.1"/>
    </source>
</evidence>
<name>A0ABT8MDX6_9EURY</name>
<dbReference type="Gene3D" id="2.60.40.10">
    <property type="entry name" value="Immunoglobulins"/>
    <property type="match status" value="1"/>
</dbReference>
<evidence type="ECO:0000313" key="4">
    <source>
        <dbReference type="Proteomes" id="UP001168338"/>
    </source>
</evidence>